<dbReference type="Gene3D" id="3.40.630.30">
    <property type="match status" value="1"/>
</dbReference>
<dbReference type="PROSITE" id="PS51186">
    <property type="entry name" value="GNAT"/>
    <property type="match status" value="1"/>
</dbReference>
<dbReference type="Proteomes" id="UP001271769">
    <property type="component" value="Unassembled WGS sequence"/>
</dbReference>
<accession>A0ABU5DYB0</accession>
<evidence type="ECO:0000313" key="5">
    <source>
        <dbReference type="Proteomes" id="UP001271769"/>
    </source>
</evidence>
<name>A0ABU5DYB0_9PROT</name>
<evidence type="ECO:0000256" key="1">
    <source>
        <dbReference type="ARBA" id="ARBA00022679"/>
    </source>
</evidence>
<dbReference type="Pfam" id="PF00583">
    <property type="entry name" value="Acetyltransf_1"/>
    <property type="match status" value="1"/>
</dbReference>
<feature type="domain" description="N-acetyltransferase" evidence="3">
    <location>
        <begin position="7"/>
        <end position="158"/>
    </location>
</feature>
<evidence type="ECO:0000259" key="3">
    <source>
        <dbReference type="PROSITE" id="PS51186"/>
    </source>
</evidence>
<keyword evidence="1 4" id="KW-0808">Transferase</keyword>
<evidence type="ECO:0000313" key="4">
    <source>
        <dbReference type="EMBL" id="MDY0871910.1"/>
    </source>
</evidence>
<dbReference type="EC" id="2.3.1.-" evidence="4"/>
<dbReference type="SUPFAM" id="SSF55729">
    <property type="entry name" value="Acyl-CoA N-acyltransferases (Nat)"/>
    <property type="match status" value="1"/>
</dbReference>
<comment type="caution">
    <text evidence="4">The sequence shown here is derived from an EMBL/GenBank/DDBJ whole genome shotgun (WGS) entry which is preliminary data.</text>
</comment>
<dbReference type="EMBL" id="JAXCLX010000001">
    <property type="protein sequence ID" value="MDY0871910.1"/>
    <property type="molecule type" value="Genomic_DNA"/>
</dbReference>
<evidence type="ECO:0000256" key="2">
    <source>
        <dbReference type="ARBA" id="ARBA00023315"/>
    </source>
</evidence>
<keyword evidence="5" id="KW-1185">Reference proteome</keyword>
<keyword evidence="2 4" id="KW-0012">Acyltransferase</keyword>
<dbReference type="GO" id="GO:0016746">
    <property type="term" value="F:acyltransferase activity"/>
    <property type="evidence" value="ECO:0007669"/>
    <property type="project" value="UniProtKB-KW"/>
</dbReference>
<protein>
    <submittedName>
        <fullName evidence="4">GNAT family N-acetyltransferase</fullName>
        <ecNumber evidence="4">2.3.1.-</ecNumber>
    </submittedName>
</protein>
<dbReference type="InterPro" id="IPR016181">
    <property type="entry name" value="Acyl_CoA_acyltransferase"/>
</dbReference>
<organism evidence="4 5">
    <name type="scientific">Dongia rigui</name>
    <dbReference type="NCBI Taxonomy" id="940149"/>
    <lineage>
        <taxon>Bacteria</taxon>
        <taxon>Pseudomonadati</taxon>
        <taxon>Pseudomonadota</taxon>
        <taxon>Alphaproteobacteria</taxon>
        <taxon>Rhodospirillales</taxon>
        <taxon>Dongiaceae</taxon>
        <taxon>Dongia</taxon>
    </lineage>
</organism>
<dbReference type="PANTHER" id="PTHR10545">
    <property type="entry name" value="DIAMINE N-ACETYLTRANSFERASE"/>
    <property type="match status" value="1"/>
</dbReference>
<sequence>MKANPNVAVRALSAADVDIVQEMVLEFGAYLISLGDTWQHNFTAEKYLEDGFGPHPAFRGFIAERNGQALGYILLSPNYDVDRGMRIEVIIDLWVRPAIRRSGAGRALMAAAAASAAANGAQSLLWAVYRPNRLAFDFYQAIGGRLVADLDWMYLDLPGLEQRG</sequence>
<dbReference type="InterPro" id="IPR000182">
    <property type="entry name" value="GNAT_dom"/>
</dbReference>
<dbReference type="RefSeq" id="WP_320500333.1">
    <property type="nucleotide sequence ID" value="NZ_JAXCLX010000001.1"/>
</dbReference>
<proteinExistence type="predicted"/>
<dbReference type="PANTHER" id="PTHR10545:SF29">
    <property type="entry name" value="GH14572P-RELATED"/>
    <property type="match status" value="1"/>
</dbReference>
<gene>
    <name evidence="4" type="ORF">SMD31_08245</name>
</gene>
<reference evidence="4 5" key="1">
    <citation type="journal article" date="2013" name="Antonie Van Leeuwenhoek">
        <title>Dongia rigui sp. nov., isolated from freshwater of a large wetland in Korea.</title>
        <authorList>
            <person name="Baik K.S."/>
            <person name="Hwang Y.M."/>
            <person name="Choi J.S."/>
            <person name="Kwon J."/>
            <person name="Seong C.N."/>
        </authorList>
    </citation>
    <scope>NUCLEOTIDE SEQUENCE [LARGE SCALE GENOMIC DNA]</scope>
    <source>
        <strain evidence="4 5">04SU4-P</strain>
    </source>
</reference>
<dbReference type="InterPro" id="IPR051016">
    <property type="entry name" value="Diverse_Substrate_AcTransf"/>
</dbReference>